<dbReference type="InterPro" id="IPR014027">
    <property type="entry name" value="UDP-Glc/GDP-Man_DH_C"/>
</dbReference>
<dbReference type="SMART" id="SM00984">
    <property type="entry name" value="UDPG_MGDP_dh_C"/>
    <property type="match status" value="1"/>
</dbReference>
<dbReference type="SUPFAM" id="SSF52413">
    <property type="entry name" value="UDP-glucose/GDP-mannose dehydrogenase C-terminal domain"/>
    <property type="match status" value="1"/>
</dbReference>
<dbReference type="GO" id="GO:0051287">
    <property type="term" value="F:NAD binding"/>
    <property type="evidence" value="ECO:0007669"/>
    <property type="project" value="InterPro"/>
</dbReference>
<keyword evidence="3" id="KW-1185">Reference proteome</keyword>
<organism evidence="2 3">
    <name type="scientific">Halorutilus salinus</name>
    <dbReference type="NCBI Taxonomy" id="2487751"/>
    <lineage>
        <taxon>Archaea</taxon>
        <taxon>Methanobacteriati</taxon>
        <taxon>Methanobacteriota</taxon>
        <taxon>Stenosarchaea group</taxon>
        <taxon>Halobacteria</taxon>
        <taxon>Halorutilales</taxon>
        <taxon>Halorutilaceae</taxon>
        <taxon>Halorutilus</taxon>
    </lineage>
</organism>
<dbReference type="Pfam" id="PF03720">
    <property type="entry name" value="UDPG_MGDP_dh_C"/>
    <property type="match status" value="1"/>
</dbReference>
<reference evidence="2" key="1">
    <citation type="submission" date="2022-09" db="EMBL/GenBank/DDBJ databases">
        <title>Haloadaptaus new haloarchaeum isolated from saline soil.</title>
        <authorList>
            <person name="Duran-Viseras A."/>
            <person name="Sanchez-Porro C."/>
            <person name="Ventosa A."/>
        </authorList>
    </citation>
    <scope>NUCLEOTIDE SEQUENCE</scope>
    <source>
        <strain evidence="2">F3-133</strain>
    </source>
</reference>
<dbReference type="PANTHER" id="PTHR43750:SF3">
    <property type="entry name" value="UDP-GLUCOSE 6-DEHYDROGENASE TUAD"/>
    <property type="match status" value="1"/>
</dbReference>
<comment type="caution">
    <text evidence="2">The sequence shown here is derived from an EMBL/GenBank/DDBJ whole genome shotgun (WGS) entry which is preliminary data.</text>
</comment>
<protein>
    <recommendedName>
        <fullName evidence="1">UDP-glucose/GDP-mannose dehydrogenase C-terminal domain-containing protein</fullName>
    </recommendedName>
</protein>
<dbReference type="Gene3D" id="3.40.50.720">
    <property type="entry name" value="NAD(P)-binding Rossmann-like Domain"/>
    <property type="match status" value="1"/>
</dbReference>
<dbReference type="Proteomes" id="UP001149411">
    <property type="component" value="Unassembled WGS sequence"/>
</dbReference>
<evidence type="ECO:0000313" key="2">
    <source>
        <dbReference type="EMBL" id="MCX2818638.1"/>
    </source>
</evidence>
<proteinExistence type="predicted"/>
<accession>A0A9Q4C3K2</accession>
<feature type="domain" description="UDP-glucose/GDP-mannose dehydrogenase C-terminal" evidence="1">
    <location>
        <begin position="27"/>
        <end position="122"/>
    </location>
</feature>
<dbReference type="InterPro" id="IPR036220">
    <property type="entry name" value="UDP-Glc/GDP-Man_DH_C_sf"/>
</dbReference>
<dbReference type="AlphaFoldDB" id="A0A9Q4C3K2"/>
<name>A0A9Q4C3K2_9EURY</name>
<dbReference type="GO" id="GO:0016616">
    <property type="term" value="F:oxidoreductase activity, acting on the CH-OH group of donors, NAD or NADP as acceptor"/>
    <property type="evidence" value="ECO:0007669"/>
    <property type="project" value="InterPro"/>
</dbReference>
<evidence type="ECO:0000259" key="1">
    <source>
        <dbReference type="SMART" id="SM00984"/>
    </source>
</evidence>
<evidence type="ECO:0000313" key="3">
    <source>
        <dbReference type="Proteomes" id="UP001149411"/>
    </source>
</evidence>
<dbReference type="EMBL" id="RKLV01000004">
    <property type="protein sequence ID" value="MCX2818638.1"/>
    <property type="molecule type" value="Genomic_DNA"/>
</dbReference>
<dbReference type="PANTHER" id="PTHR43750">
    <property type="entry name" value="UDP-GLUCOSE 6-DEHYDROGENASE TUAD"/>
    <property type="match status" value="1"/>
</dbReference>
<gene>
    <name evidence="2" type="ORF">EGH25_04640</name>
</gene>
<sequence>MDVNDRQAHRAVELLRRHVELDGARVAVLGLAFKPQTDDVRNSRALDVIRLLDERGADVVAYDPEATENARRALDIDVEYADSAQDAVEDAAGIVIATDWDEFEGIDASGAVVVDGRRVEVRNAEVYEGLCW</sequence>